<evidence type="ECO:0000313" key="1">
    <source>
        <dbReference type="EMBL" id="KAI8536040.1"/>
    </source>
</evidence>
<protein>
    <submittedName>
        <fullName evidence="1">Uncharacterized protein</fullName>
    </submittedName>
</protein>
<comment type="caution">
    <text evidence="1">The sequence shown here is derived from an EMBL/GenBank/DDBJ whole genome shotgun (WGS) entry which is preliminary data.</text>
</comment>
<accession>A0ACC0M5A8</accession>
<keyword evidence="2" id="KW-1185">Reference proteome</keyword>
<organism evidence="1 2">
    <name type="scientific">Rhododendron molle</name>
    <name type="common">Chinese azalea</name>
    <name type="synonym">Azalea mollis</name>
    <dbReference type="NCBI Taxonomy" id="49168"/>
    <lineage>
        <taxon>Eukaryota</taxon>
        <taxon>Viridiplantae</taxon>
        <taxon>Streptophyta</taxon>
        <taxon>Embryophyta</taxon>
        <taxon>Tracheophyta</taxon>
        <taxon>Spermatophyta</taxon>
        <taxon>Magnoliopsida</taxon>
        <taxon>eudicotyledons</taxon>
        <taxon>Gunneridae</taxon>
        <taxon>Pentapetalae</taxon>
        <taxon>asterids</taxon>
        <taxon>Ericales</taxon>
        <taxon>Ericaceae</taxon>
        <taxon>Ericoideae</taxon>
        <taxon>Rhodoreae</taxon>
        <taxon>Rhododendron</taxon>
    </lineage>
</organism>
<reference evidence="1" key="1">
    <citation type="submission" date="2022-02" db="EMBL/GenBank/DDBJ databases">
        <title>Plant Genome Project.</title>
        <authorList>
            <person name="Zhang R.-G."/>
        </authorList>
    </citation>
    <scope>NUCLEOTIDE SEQUENCE</scope>
    <source>
        <strain evidence="1">AT1</strain>
    </source>
</reference>
<sequence length="262" mass="28780">MYDYVNPTVLALCRFQHGNPLLACRSRISSPSTSPLHFFFTVLAIGSALALLKLLPSEISAFGVAMELKYSLYPLLREVSISIDPYDVFEDVYWALLIGAKPCGPGMERADLLDLNGKIFADQGKTFNAVSSRNVIPAKNSHALTRLDENRAKCQALDKIVNAQLELFILIIPDKASNTLTIIDSGIGMTKAGVDVSMIGQFGVGFYSAYLIADKVIVTLKHNDDEQYVWESQAGGSFKITRDTSGKALGRVTKITLYFKED</sequence>
<dbReference type="Proteomes" id="UP001062846">
    <property type="component" value="Chromosome 10"/>
</dbReference>
<proteinExistence type="predicted"/>
<gene>
    <name evidence="1" type="ORF">RHMOL_Rhmol10G0224800</name>
</gene>
<evidence type="ECO:0000313" key="2">
    <source>
        <dbReference type="Proteomes" id="UP001062846"/>
    </source>
</evidence>
<name>A0ACC0M5A8_RHOML</name>
<dbReference type="EMBL" id="CM046397">
    <property type="protein sequence ID" value="KAI8536040.1"/>
    <property type="molecule type" value="Genomic_DNA"/>
</dbReference>